<evidence type="ECO:0000313" key="2">
    <source>
        <dbReference type="EMBL" id="KAF4976152.1"/>
    </source>
</evidence>
<reference evidence="2" key="2">
    <citation type="submission" date="2020-05" db="EMBL/GenBank/DDBJ databases">
        <authorList>
            <person name="Kim H.-S."/>
            <person name="Proctor R.H."/>
            <person name="Brown D.W."/>
        </authorList>
    </citation>
    <scope>NUCLEOTIDE SEQUENCE</scope>
    <source>
        <strain evidence="2">NRRL 22465</strain>
    </source>
</reference>
<proteinExistence type="predicted"/>
<evidence type="ECO:0000256" key="1">
    <source>
        <dbReference type="SAM" id="SignalP"/>
    </source>
</evidence>
<gene>
    <name evidence="2" type="ORF">FZEAL_7171</name>
</gene>
<evidence type="ECO:0008006" key="4">
    <source>
        <dbReference type="Google" id="ProtNLM"/>
    </source>
</evidence>
<dbReference type="OrthoDB" id="4802779at2759"/>
<sequence>MKYSITTLFLATLGSVSLPGVMAKPRRECSCSFWNGSYWEYDWQLTANTCLNNYNSEANYNNGLGRCKWLGGKRVEGAEWNANCEKQATNGYFPMTNNAIDTTRPKIEGRTGKGFCKH</sequence>
<protein>
    <recommendedName>
        <fullName evidence="4">Cyanovirin-N domain-containing protein</fullName>
    </recommendedName>
</protein>
<keyword evidence="1" id="KW-0732">Signal</keyword>
<comment type="caution">
    <text evidence="2">The sequence shown here is derived from an EMBL/GenBank/DDBJ whole genome shotgun (WGS) entry which is preliminary data.</text>
</comment>
<accession>A0A8H4UHE8</accession>
<name>A0A8H4UHE8_9HYPO</name>
<dbReference type="EMBL" id="JABEYC010000566">
    <property type="protein sequence ID" value="KAF4976152.1"/>
    <property type="molecule type" value="Genomic_DNA"/>
</dbReference>
<reference evidence="2" key="1">
    <citation type="journal article" date="2020" name="BMC Genomics">
        <title>Correction to: Identification and distribution of gene clusters required for synthesis of sphingolipid metabolism inhibitors in diverse species of the filamentous fungus Fusarium.</title>
        <authorList>
            <person name="Kim H.S."/>
            <person name="Lohmar J.M."/>
            <person name="Busman M."/>
            <person name="Brown D.W."/>
            <person name="Naumann T.A."/>
            <person name="Divon H.H."/>
            <person name="Lysoe E."/>
            <person name="Uhlig S."/>
            <person name="Proctor R.H."/>
        </authorList>
    </citation>
    <scope>NUCLEOTIDE SEQUENCE</scope>
    <source>
        <strain evidence="2">NRRL 22465</strain>
    </source>
</reference>
<keyword evidence="3" id="KW-1185">Reference proteome</keyword>
<organism evidence="2 3">
    <name type="scientific">Fusarium zealandicum</name>
    <dbReference type="NCBI Taxonomy" id="1053134"/>
    <lineage>
        <taxon>Eukaryota</taxon>
        <taxon>Fungi</taxon>
        <taxon>Dikarya</taxon>
        <taxon>Ascomycota</taxon>
        <taxon>Pezizomycotina</taxon>
        <taxon>Sordariomycetes</taxon>
        <taxon>Hypocreomycetidae</taxon>
        <taxon>Hypocreales</taxon>
        <taxon>Nectriaceae</taxon>
        <taxon>Fusarium</taxon>
        <taxon>Fusarium staphyleae species complex</taxon>
    </lineage>
</organism>
<dbReference type="AlphaFoldDB" id="A0A8H4UHE8"/>
<feature type="signal peptide" evidence="1">
    <location>
        <begin position="1"/>
        <end position="23"/>
    </location>
</feature>
<dbReference type="Proteomes" id="UP000635477">
    <property type="component" value="Unassembled WGS sequence"/>
</dbReference>
<feature type="chain" id="PRO_5034500630" description="Cyanovirin-N domain-containing protein" evidence="1">
    <location>
        <begin position="24"/>
        <end position="118"/>
    </location>
</feature>
<evidence type="ECO:0000313" key="3">
    <source>
        <dbReference type="Proteomes" id="UP000635477"/>
    </source>
</evidence>